<protein>
    <submittedName>
        <fullName evidence="2">Uncharacterized protein</fullName>
    </submittedName>
</protein>
<accession>A0A7J6FSI7</accession>
<evidence type="ECO:0000313" key="2">
    <source>
        <dbReference type="EMBL" id="KAF4373645.1"/>
    </source>
</evidence>
<proteinExistence type="predicted"/>
<gene>
    <name evidence="2" type="ORF">F8388_025339</name>
</gene>
<evidence type="ECO:0000313" key="3">
    <source>
        <dbReference type="Proteomes" id="UP000525078"/>
    </source>
</evidence>
<comment type="caution">
    <text evidence="2">The sequence shown here is derived from an EMBL/GenBank/DDBJ whole genome shotgun (WGS) entry which is preliminary data.</text>
</comment>
<feature type="region of interest" description="Disordered" evidence="1">
    <location>
        <begin position="227"/>
        <end position="249"/>
    </location>
</feature>
<feature type="region of interest" description="Disordered" evidence="1">
    <location>
        <begin position="1"/>
        <end position="26"/>
    </location>
</feature>
<dbReference type="Proteomes" id="UP000525078">
    <property type="component" value="Unassembled WGS sequence"/>
</dbReference>
<reference evidence="2 3" key="1">
    <citation type="journal article" date="2020" name="bioRxiv">
        <title>Sequence and annotation of 42 cannabis genomes reveals extensive copy number variation in cannabinoid synthesis and pathogen resistance genes.</title>
        <authorList>
            <person name="Mckernan K.J."/>
            <person name="Helbert Y."/>
            <person name="Kane L.T."/>
            <person name="Ebling H."/>
            <person name="Zhang L."/>
            <person name="Liu B."/>
            <person name="Eaton Z."/>
            <person name="Mclaughlin S."/>
            <person name="Kingan S."/>
            <person name="Baybayan P."/>
            <person name="Concepcion G."/>
            <person name="Jordan M."/>
            <person name="Riva A."/>
            <person name="Barbazuk W."/>
            <person name="Harkins T."/>
        </authorList>
    </citation>
    <scope>NUCLEOTIDE SEQUENCE [LARGE SCALE GENOMIC DNA]</scope>
    <source>
        <strain evidence="3">cv. Jamaican Lion 4</strain>
        <tissue evidence="2">Leaf</tissue>
    </source>
</reference>
<dbReference type="AlphaFoldDB" id="A0A7J6FSI7"/>
<dbReference type="PANTHER" id="PTHR34567:SF3">
    <property type="entry name" value="FK506-BINDING-LIKE PROTEIN"/>
    <property type="match status" value="1"/>
</dbReference>
<organism evidence="2 3">
    <name type="scientific">Cannabis sativa</name>
    <name type="common">Hemp</name>
    <name type="synonym">Marijuana</name>
    <dbReference type="NCBI Taxonomy" id="3483"/>
    <lineage>
        <taxon>Eukaryota</taxon>
        <taxon>Viridiplantae</taxon>
        <taxon>Streptophyta</taxon>
        <taxon>Embryophyta</taxon>
        <taxon>Tracheophyta</taxon>
        <taxon>Spermatophyta</taxon>
        <taxon>Magnoliopsida</taxon>
        <taxon>eudicotyledons</taxon>
        <taxon>Gunneridae</taxon>
        <taxon>Pentapetalae</taxon>
        <taxon>rosids</taxon>
        <taxon>fabids</taxon>
        <taxon>Rosales</taxon>
        <taxon>Cannabaceae</taxon>
        <taxon>Cannabis</taxon>
    </lineage>
</organism>
<sequence length="249" mass="29336">MGSWRRKEHVESFNHGMRSQTRNQPTEIWQSTVPKWEKDFCYTVGSVPWRKVLDTKKYIHLHENIVKWNDSASEEAFRQAKNRFWAHINGLASEVVLPDPDIYIDEVDWNSEIDPELLLDLERKPEPSDYTNHDEKVLNLGNSHNLNQINLSLDHIAPTGWGDAEEDFKADTSSRERRQTWNTNGWKNNDDYAWQNSGYRKTRFSGNHYQQREYGYRGRRRQWNCAPVNNNQSGSGRGGNAWGLEKQIW</sequence>
<feature type="compositionally biased region" description="Polar residues" evidence="1">
    <location>
        <begin position="17"/>
        <end position="26"/>
    </location>
</feature>
<evidence type="ECO:0000256" key="1">
    <source>
        <dbReference type="SAM" id="MobiDB-lite"/>
    </source>
</evidence>
<dbReference type="EMBL" id="JAATIP010000099">
    <property type="protein sequence ID" value="KAF4373645.1"/>
    <property type="molecule type" value="Genomic_DNA"/>
</dbReference>
<name>A0A7J6FSI7_CANSA</name>
<dbReference type="PANTHER" id="PTHR34567">
    <property type="entry name" value="FK506-BINDING-LIKE PROTEIN"/>
    <property type="match status" value="1"/>
</dbReference>